<dbReference type="eggNOG" id="COG2755">
    <property type="taxonomic scope" value="Bacteria"/>
</dbReference>
<dbReference type="EMBL" id="LQRA01000038">
    <property type="protein sequence ID" value="KZE82140.1"/>
    <property type="molecule type" value="Genomic_DNA"/>
</dbReference>
<feature type="domain" description="Copper amine oxidase-like N-terminal" evidence="2">
    <location>
        <begin position="38"/>
        <end position="84"/>
    </location>
</feature>
<dbReference type="OrthoDB" id="1953244at2"/>
<proteinExistence type="predicted"/>
<keyword evidence="4" id="KW-1185">Reference proteome</keyword>
<dbReference type="RefSeq" id="WP_063178448.1">
    <property type="nucleotide sequence ID" value="NZ_LQRA01000038.1"/>
</dbReference>
<sequence length="262" mass="28812">MKKKIAVLSATLLLMAGAVNASGLNGDYKGNPIVKVTSNGKPLEAGEVPAMIYDGNTLVPISLLRQLGTSVTWDGDAYQVDVKLPEPPAAPPATADKSEAMKQQNDVKKLKKYAEASELYLKLQTLGESLDSARTTIRLTADAMNAGKAEASSLISIAKTSYFKANEMLTNLTKETTESVYDDFNKYGIDTSQMRFTLTDYQESARHYQLALDYLDKYVRDKKASDNNEYLNSIGKADDYAKIAKEKSSKGYAKWSKNVQNF</sequence>
<protein>
    <recommendedName>
        <fullName evidence="2">Copper amine oxidase-like N-terminal domain-containing protein</fullName>
    </recommendedName>
</protein>
<evidence type="ECO:0000256" key="1">
    <source>
        <dbReference type="SAM" id="SignalP"/>
    </source>
</evidence>
<feature type="signal peptide" evidence="1">
    <location>
        <begin position="1"/>
        <end position="21"/>
    </location>
</feature>
<dbReference type="AlphaFoldDB" id="A0A163ZNL5"/>
<dbReference type="InterPro" id="IPR012854">
    <property type="entry name" value="Cu_amine_oxidase-like_N"/>
</dbReference>
<dbReference type="STRING" id="1007103.GCA_000213315_07352"/>
<gene>
    <name evidence="3" type="ORF">AV654_08770</name>
</gene>
<name>A0A163ZNL5_9BACL</name>
<dbReference type="Proteomes" id="UP000076563">
    <property type="component" value="Unassembled WGS sequence"/>
</dbReference>
<reference evidence="4" key="1">
    <citation type="submission" date="2016-01" db="EMBL/GenBank/DDBJ databases">
        <title>Draft genome of Chromobacterium sp. F49.</title>
        <authorList>
            <person name="Hong K.W."/>
        </authorList>
    </citation>
    <scope>NUCLEOTIDE SEQUENCE [LARGE SCALE GENOMIC DNA]</scope>
    <source>
        <strain evidence="4">M63</strain>
    </source>
</reference>
<evidence type="ECO:0000313" key="3">
    <source>
        <dbReference type="EMBL" id="KZE82140.1"/>
    </source>
</evidence>
<dbReference type="Pfam" id="PF07833">
    <property type="entry name" value="Cu_amine_oxidN1"/>
    <property type="match status" value="1"/>
</dbReference>
<evidence type="ECO:0000259" key="2">
    <source>
        <dbReference type="Pfam" id="PF07833"/>
    </source>
</evidence>
<keyword evidence="1" id="KW-0732">Signal</keyword>
<accession>A0A163ZNL5</accession>
<feature type="chain" id="PRO_5039464525" description="Copper amine oxidase-like N-terminal domain-containing protein" evidence="1">
    <location>
        <begin position="22"/>
        <end position="262"/>
    </location>
</feature>
<evidence type="ECO:0000313" key="4">
    <source>
        <dbReference type="Proteomes" id="UP000076563"/>
    </source>
</evidence>
<organism evidence="3 4">
    <name type="scientific">Paenibacillus elgii</name>
    <dbReference type="NCBI Taxonomy" id="189691"/>
    <lineage>
        <taxon>Bacteria</taxon>
        <taxon>Bacillati</taxon>
        <taxon>Bacillota</taxon>
        <taxon>Bacilli</taxon>
        <taxon>Bacillales</taxon>
        <taxon>Paenibacillaceae</taxon>
        <taxon>Paenibacillus</taxon>
    </lineage>
</organism>
<comment type="caution">
    <text evidence="3">The sequence shown here is derived from an EMBL/GenBank/DDBJ whole genome shotgun (WGS) entry which is preliminary data.</text>
</comment>